<proteinExistence type="predicted"/>
<keyword evidence="1" id="KW-0472">Membrane</keyword>
<dbReference type="EMBL" id="HBNS01010724">
    <property type="protein sequence ID" value="CAE4595306.1"/>
    <property type="molecule type" value="Transcribed_RNA"/>
</dbReference>
<protein>
    <submittedName>
        <fullName evidence="2">Uncharacterized protein</fullName>
    </submittedName>
</protein>
<sequence>MNFYKLVLSCMLTSTKINAFHSIATPALHPHKHQECTNNQPRTTCSNLTPSSPTLTFSQPTRCSTTNTKQYMSILNESIIQSTSTTTTLPWQIFWLLSGSWNLILASNLRAGNLPGAPTTEDATAKLNEILLPVELLGLSYAARAFFLNDFLILVPLSAAAKIWAVNFLRLNGLFTKKCDNDDDGVWVWRGIALVDLVFAVVFVWFYCIHGG</sequence>
<name>A0A6V2CUH5_9STRA</name>
<evidence type="ECO:0000256" key="1">
    <source>
        <dbReference type="SAM" id="Phobius"/>
    </source>
</evidence>
<feature type="transmembrane region" description="Helical" evidence="1">
    <location>
        <begin position="187"/>
        <end position="209"/>
    </location>
</feature>
<feature type="transmembrane region" description="Helical" evidence="1">
    <location>
        <begin position="146"/>
        <end position="167"/>
    </location>
</feature>
<dbReference type="AlphaFoldDB" id="A0A6V2CUH5"/>
<reference evidence="2" key="1">
    <citation type="submission" date="2021-01" db="EMBL/GenBank/DDBJ databases">
        <authorList>
            <person name="Corre E."/>
            <person name="Pelletier E."/>
            <person name="Niang G."/>
            <person name="Scheremetjew M."/>
            <person name="Finn R."/>
            <person name="Kale V."/>
            <person name="Holt S."/>
            <person name="Cochrane G."/>
            <person name="Meng A."/>
            <person name="Brown T."/>
            <person name="Cohen L."/>
        </authorList>
    </citation>
    <scope>NUCLEOTIDE SEQUENCE</scope>
    <source>
        <strain evidence="2">GSO104</strain>
    </source>
</reference>
<accession>A0A6V2CUH5</accession>
<keyword evidence="1" id="KW-1133">Transmembrane helix</keyword>
<gene>
    <name evidence="2" type="ORF">DBRI00130_LOCUS8660</name>
    <name evidence="3" type="ORF">DBRI00130_LOCUS8661</name>
</gene>
<dbReference type="EMBL" id="HBNS01010722">
    <property type="protein sequence ID" value="CAE4595304.1"/>
    <property type="molecule type" value="Transcribed_RNA"/>
</dbReference>
<keyword evidence="1" id="KW-0812">Transmembrane</keyword>
<evidence type="ECO:0000313" key="2">
    <source>
        <dbReference type="EMBL" id="CAE4595304.1"/>
    </source>
</evidence>
<evidence type="ECO:0000313" key="3">
    <source>
        <dbReference type="EMBL" id="CAE4595306.1"/>
    </source>
</evidence>
<organism evidence="2">
    <name type="scientific">Ditylum brightwellii</name>
    <dbReference type="NCBI Taxonomy" id="49249"/>
    <lineage>
        <taxon>Eukaryota</taxon>
        <taxon>Sar</taxon>
        <taxon>Stramenopiles</taxon>
        <taxon>Ochrophyta</taxon>
        <taxon>Bacillariophyta</taxon>
        <taxon>Mediophyceae</taxon>
        <taxon>Lithodesmiophycidae</taxon>
        <taxon>Lithodesmiales</taxon>
        <taxon>Lithodesmiaceae</taxon>
        <taxon>Ditylum</taxon>
    </lineage>
</organism>